<dbReference type="NCBIfam" id="TIGR01528">
    <property type="entry name" value="NMN_trans_PnuC"/>
    <property type="match status" value="1"/>
</dbReference>
<dbReference type="RefSeq" id="WP_121850450.1">
    <property type="nucleotide sequence ID" value="NZ_CP032050.1"/>
</dbReference>
<evidence type="ECO:0000313" key="11">
    <source>
        <dbReference type="EMBL" id="AYN69444.1"/>
    </source>
</evidence>
<dbReference type="PANTHER" id="PTHR36122:SF2">
    <property type="entry name" value="NICOTINAMIDE RIBOSIDE TRANSPORTER PNUC"/>
    <property type="match status" value="1"/>
</dbReference>
<feature type="transmembrane region" description="Helical" evidence="10">
    <location>
        <begin position="159"/>
        <end position="176"/>
    </location>
</feature>
<evidence type="ECO:0000256" key="9">
    <source>
        <dbReference type="ARBA" id="ARBA00023136"/>
    </source>
</evidence>
<sequence>MSHIFDWLFAQYEGVPNHIVVLELISVVFALLSVVYSKRENILVFPTGIVGTGIAVYILWIYGLLGDMFINAYYFIMSIVGWYEWTRKVDEDHYIPVTLTTSKEKQWSVLLFIGTIVFVALVYSFTDRFNSWTAYTDIFTTAIFFVGMWLMAKKKLENWVYWIVGDVITVPLYLYKGLIFSAILYFVLTIIAVFGYLAWKKRLNKSPQTLLR</sequence>
<evidence type="ECO:0000256" key="5">
    <source>
        <dbReference type="ARBA" id="ARBA00022448"/>
    </source>
</evidence>
<feature type="transmembrane region" description="Helical" evidence="10">
    <location>
        <begin position="68"/>
        <end position="86"/>
    </location>
</feature>
<feature type="transmembrane region" description="Helical" evidence="10">
    <location>
        <begin position="182"/>
        <end position="199"/>
    </location>
</feature>
<keyword evidence="7 10" id="KW-0812">Transmembrane</keyword>
<comment type="function">
    <text evidence="1">Required for nicotinamide riboside transport across the inner membrane.</text>
</comment>
<evidence type="ECO:0000256" key="4">
    <source>
        <dbReference type="ARBA" id="ARBA00017522"/>
    </source>
</evidence>
<comment type="similarity">
    <text evidence="3">Belongs to the nicotinamide ribonucleoside (NR) uptake permease (TC 4.B.1) family.</text>
</comment>
<evidence type="ECO:0000256" key="6">
    <source>
        <dbReference type="ARBA" id="ARBA00022475"/>
    </source>
</evidence>
<dbReference type="PANTHER" id="PTHR36122">
    <property type="entry name" value="NICOTINAMIDE RIBOSIDE TRANSPORTER PNUC"/>
    <property type="match status" value="1"/>
</dbReference>
<organism evidence="11 12">
    <name type="scientific">Euzebyella marina</name>
    <dbReference type="NCBI Taxonomy" id="1761453"/>
    <lineage>
        <taxon>Bacteria</taxon>
        <taxon>Pseudomonadati</taxon>
        <taxon>Bacteroidota</taxon>
        <taxon>Flavobacteriia</taxon>
        <taxon>Flavobacteriales</taxon>
        <taxon>Flavobacteriaceae</taxon>
        <taxon>Euzebyella</taxon>
    </lineage>
</organism>
<evidence type="ECO:0000256" key="1">
    <source>
        <dbReference type="ARBA" id="ARBA00002672"/>
    </source>
</evidence>
<reference evidence="11 12" key="1">
    <citation type="submission" date="2018-08" db="EMBL/GenBank/DDBJ databases">
        <title>The reduced genetic potential of extracellular carbohydrate catabolism in Euzebyella marina RN62, a Flavobacteriia bacterium isolated from the hadal water.</title>
        <authorList>
            <person name="Xue C."/>
        </authorList>
    </citation>
    <scope>NUCLEOTIDE SEQUENCE [LARGE SCALE GENOMIC DNA]</scope>
    <source>
        <strain evidence="11 12">RN62</strain>
    </source>
</reference>
<evidence type="ECO:0000313" key="12">
    <source>
        <dbReference type="Proteomes" id="UP000276309"/>
    </source>
</evidence>
<keyword evidence="12" id="KW-1185">Reference proteome</keyword>
<evidence type="ECO:0000256" key="7">
    <source>
        <dbReference type="ARBA" id="ARBA00022692"/>
    </source>
</evidence>
<dbReference type="KEGG" id="emar:D1013_19680"/>
<protein>
    <recommendedName>
        <fullName evidence="4">Nicotinamide riboside transporter PnuC</fullName>
    </recommendedName>
</protein>
<comment type="subcellular location">
    <subcellularLocation>
        <location evidence="2">Cell membrane</location>
        <topology evidence="2">Multi-pass membrane protein</topology>
    </subcellularLocation>
</comment>
<dbReference type="GO" id="GO:0005886">
    <property type="term" value="C:plasma membrane"/>
    <property type="evidence" value="ECO:0007669"/>
    <property type="project" value="UniProtKB-SubCell"/>
</dbReference>
<keyword evidence="8 10" id="KW-1133">Transmembrane helix</keyword>
<dbReference type="GO" id="GO:0034257">
    <property type="term" value="F:nicotinamide riboside transmembrane transporter activity"/>
    <property type="evidence" value="ECO:0007669"/>
    <property type="project" value="InterPro"/>
</dbReference>
<dbReference type="Proteomes" id="UP000276309">
    <property type="component" value="Chromosome"/>
</dbReference>
<dbReference type="EMBL" id="CP032050">
    <property type="protein sequence ID" value="AYN69444.1"/>
    <property type="molecule type" value="Genomic_DNA"/>
</dbReference>
<accession>A0A3G2LB16</accession>
<gene>
    <name evidence="11" type="ORF">D1013_19680</name>
</gene>
<feature type="transmembrane region" description="Helical" evidence="10">
    <location>
        <begin position="15"/>
        <end position="36"/>
    </location>
</feature>
<name>A0A3G2LB16_9FLAO</name>
<evidence type="ECO:0000256" key="10">
    <source>
        <dbReference type="SAM" id="Phobius"/>
    </source>
</evidence>
<keyword evidence="6" id="KW-1003">Cell membrane</keyword>
<evidence type="ECO:0000256" key="8">
    <source>
        <dbReference type="ARBA" id="ARBA00022989"/>
    </source>
</evidence>
<dbReference type="InterPro" id="IPR006419">
    <property type="entry name" value="NMN_transpt_PnuC"/>
</dbReference>
<evidence type="ECO:0000256" key="3">
    <source>
        <dbReference type="ARBA" id="ARBA00006669"/>
    </source>
</evidence>
<keyword evidence="5" id="KW-0813">Transport</keyword>
<dbReference type="Pfam" id="PF04973">
    <property type="entry name" value="NMN_transporter"/>
    <property type="match status" value="1"/>
</dbReference>
<proteinExistence type="inferred from homology"/>
<feature type="transmembrane region" description="Helical" evidence="10">
    <location>
        <begin position="43"/>
        <end position="62"/>
    </location>
</feature>
<dbReference type="AlphaFoldDB" id="A0A3G2LB16"/>
<keyword evidence="9 10" id="KW-0472">Membrane</keyword>
<feature type="transmembrane region" description="Helical" evidence="10">
    <location>
        <begin position="132"/>
        <end position="152"/>
    </location>
</feature>
<feature type="transmembrane region" description="Helical" evidence="10">
    <location>
        <begin position="107"/>
        <end position="126"/>
    </location>
</feature>
<dbReference type="OrthoDB" id="9791248at2"/>
<evidence type="ECO:0000256" key="2">
    <source>
        <dbReference type="ARBA" id="ARBA00004651"/>
    </source>
</evidence>